<reference evidence="1" key="1">
    <citation type="submission" date="2022-05" db="EMBL/GenBank/DDBJ databases">
        <title>Chromosome-level genome of Chaenocephalus aceratus.</title>
        <authorList>
            <person name="Park H."/>
        </authorList>
    </citation>
    <scope>NUCLEOTIDE SEQUENCE</scope>
    <source>
        <strain evidence="1">KU_202001</strain>
    </source>
</reference>
<comment type="caution">
    <text evidence="1">The sequence shown here is derived from an EMBL/GenBank/DDBJ whole genome shotgun (WGS) entry which is preliminary data.</text>
</comment>
<keyword evidence="2" id="KW-1185">Reference proteome</keyword>
<name>A0ACB9XR46_CHAAC</name>
<protein>
    <submittedName>
        <fullName evidence="1">Uncharacterized protein</fullName>
    </submittedName>
</protein>
<evidence type="ECO:0000313" key="2">
    <source>
        <dbReference type="Proteomes" id="UP001057452"/>
    </source>
</evidence>
<proteinExistence type="predicted"/>
<evidence type="ECO:0000313" key="1">
    <source>
        <dbReference type="EMBL" id="KAI4829073.1"/>
    </source>
</evidence>
<organism evidence="1 2">
    <name type="scientific">Chaenocephalus aceratus</name>
    <name type="common">Blackfin icefish</name>
    <name type="synonym">Chaenichthys aceratus</name>
    <dbReference type="NCBI Taxonomy" id="36190"/>
    <lineage>
        <taxon>Eukaryota</taxon>
        <taxon>Metazoa</taxon>
        <taxon>Chordata</taxon>
        <taxon>Craniata</taxon>
        <taxon>Vertebrata</taxon>
        <taxon>Euteleostomi</taxon>
        <taxon>Actinopterygii</taxon>
        <taxon>Neopterygii</taxon>
        <taxon>Teleostei</taxon>
        <taxon>Neoteleostei</taxon>
        <taxon>Acanthomorphata</taxon>
        <taxon>Eupercaria</taxon>
        <taxon>Perciformes</taxon>
        <taxon>Notothenioidei</taxon>
        <taxon>Channichthyidae</taxon>
        <taxon>Chaenocephalus</taxon>
    </lineage>
</organism>
<gene>
    <name evidence="1" type="ORF">KUCAC02_023136</name>
</gene>
<accession>A0ACB9XR46</accession>
<dbReference type="Proteomes" id="UP001057452">
    <property type="component" value="Chromosome 4"/>
</dbReference>
<sequence length="175" mass="20024">MKRKATSDDYDTEEVPPRKEPVFKTHDVRTLVQSTYYTQRVYINKGTSIKTLGQEWPFLFREVGMAAHFQKLTGVSLMESFLANVDKKGRRLLDFLKSVAAPKNKQVLDALIKFQTERGQSDGYLEDIIQMVCLLLALFGEQKENLFHFVEDTCLAQEVQMEKLPATPCIIVCGK</sequence>
<dbReference type="EMBL" id="CM043788">
    <property type="protein sequence ID" value="KAI4829073.1"/>
    <property type="molecule type" value="Genomic_DNA"/>
</dbReference>